<dbReference type="SUPFAM" id="SSF47336">
    <property type="entry name" value="ACP-like"/>
    <property type="match status" value="1"/>
</dbReference>
<dbReference type="PROSITE" id="PS50075">
    <property type="entry name" value="CARRIER"/>
    <property type="match status" value="1"/>
</dbReference>
<sequence length="95" mass="11114">MANGNERLSYKDIEDKFKELMVEYAIVTVPPEEINMDEKIENTFVNSILFIKIVVALETEFQFEFEDEDLNADSYTTLHDIVRYVENKIKSKGTL</sequence>
<dbReference type="AlphaFoldDB" id="A0A1G5K7Q5"/>
<proteinExistence type="predicted"/>
<dbReference type="RefSeq" id="WP_091545621.1">
    <property type="nucleotide sequence ID" value="NZ_FMUS01000024.1"/>
</dbReference>
<dbReference type="Proteomes" id="UP000198636">
    <property type="component" value="Unassembled WGS sequence"/>
</dbReference>
<dbReference type="InterPro" id="IPR036736">
    <property type="entry name" value="ACP-like_sf"/>
</dbReference>
<feature type="domain" description="Carrier" evidence="1">
    <location>
        <begin position="11"/>
        <end position="89"/>
    </location>
</feature>
<evidence type="ECO:0000313" key="3">
    <source>
        <dbReference type="Proteomes" id="UP000198636"/>
    </source>
</evidence>
<dbReference type="InterPro" id="IPR009081">
    <property type="entry name" value="PP-bd_ACP"/>
</dbReference>
<dbReference type="Pfam" id="PF00550">
    <property type="entry name" value="PP-binding"/>
    <property type="match status" value="1"/>
</dbReference>
<accession>A0A1G5K7Q5</accession>
<dbReference type="STRING" id="1120976.SAMN03080606_03247"/>
<reference evidence="2 3" key="1">
    <citation type="submission" date="2016-10" db="EMBL/GenBank/DDBJ databases">
        <authorList>
            <person name="de Groot N.N."/>
        </authorList>
    </citation>
    <scope>NUCLEOTIDE SEQUENCE [LARGE SCALE GENOMIC DNA]</scope>
    <source>
        <strain evidence="2 3">DSM 18978</strain>
    </source>
</reference>
<name>A0A1G5K7Q5_9FIRM</name>
<evidence type="ECO:0000313" key="2">
    <source>
        <dbReference type="EMBL" id="SCY96038.1"/>
    </source>
</evidence>
<dbReference type="EMBL" id="FMUS01000024">
    <property type="protein sequence ID" value="SCY96038.1"/>
    <property type="molecule type" value="Genomic_DNA"/>
</dbReference>
<dbReference type="Gene3D" id="1.10.1200.10">
    <property type="entry name" value="ACP-like"/>
    <property type="match status" value="1"/>
</dbReference>
<gene>
    <name evidence="2" type="ORF">SAMN03080606_03247</name>
</gene>
<organism evidence="2 3">
    <name type="scientific">Alkaliphilus peptidifermentans DSM 18978</name>
    <dbReference type="NCBI Taxonomy" id="1120976"/>
    <lineage>
        <taxon>Bacteria</taxon>
        <taxon>Bacillati</taxon>
        <taxon>Bacillota</taxon>
        <taxon>Clostridia</taxon>
        <taxon>Peptostreptococcales</taxon>
        <taxon>Natronincolaceae</taxon>
        <taxon>Alkaliphilus</taxon>
    </lineage>
</organism>
<keyword evidence="3" id="KW-1185">Reference proteome</keyword>
<evidence type="ECO:0000259" key="1">
    <source>
        <dbReference type="PROSITE" id="PS50075"/>
    </source>
</evidence>
<protein>
    <submittedName>
        <fullName evidence="2">Acyl carrier protein</fullName>
    </submittedName>
</protein>